<keyword evidence="2" id="KW-1185">Reference proteome</keyword>
<dbReference type="EMBL" id="CAJVPV010001074">
    <property type="protein sequence ID" value="CAG8485508.1"/>
    <property type="molecule type" value="Genomic_DNA"/>
</dbReference>
<evidence type="ECO:0000313" key="1">
    <source>
        <dbReference type="EMBL" id="CAG8485508.1"/>
    </source>
</evidence>
<dbReference type="Proteomes" id="UP000789342">
    <property type="component" value="Unassembled WGS sequence"/>
</dbReference>
<gene>
    <name evidence="1" type="ORF">AMORRO_LOCUS2520</name>
</gene>
<evidence type="ECO:0000313" key="2">
    <source>
        <dbReference type="Proteomes" id="UP000789342"/>
    </source>
</evidence>
<protein>
    <submittedName>
        <fullName evidence="1">10775_t:CDS:1</fullName>
    </submittedName>
</protein>
<proteinExistence type="predicted"/>
<accession>A0A9N8ZB34</accession>
<sequence>MPLAVPPAHFPLIFDVLRLDFQVNQVNRGKPVVPRKGITENPRTSGFGRGRVNNLSLIDPGNCVPPVLPVRSGLPDGANPSQQLKHLIFDKKFETIGDDGGMLGIDARERQMANLSTNYLIIIFFSSTYLKNLCPLTPKSFVRFTN</sequence>
<name>A0A9N8ZB34_9GLOM</name>
<dbReference type="AlphaFoldDB" id="A0A9N8ZB34"/>
<reference evidence="1" key="1">
    <citation type="submission" date="2021-06" db="EMBL/GenBank/DDBJ databases">
        <authorList>
            <person name="Kallberg Y."/>
            <person name="Tangrot J."/>
            <person name="Rosling A."/>
        </authorList>
    </citation>
    <scope>NUCLEOTIDE SEQUENCE</scope>
    <source>
        <strain evidence="1">CL551</strain>
    </source>
</reference>
<organism evidence="1 2">
    <name type="scientific">Acaulospora morrowiae</name>
    <dbReference type="NCBI Taxonomy" id="94023"/>
    <lineage>
        <taxon>Eukaryota</taxon>
        <taxon>Fungi</taxon>
        <taxon>Fungi incertae sedis</taxon>
        <taxon>Mucoromycota</taxon>
        <taxon>Glomeromycotina</taxon>
        <taxon>Glomeromycetes</taxon>
        <taxon>Diversisporales</taxon>
        <taxon>Acaulosporaceae</taxon>
        <taxon>Acaulospora</taxon>
    </lineage>
</organism>
<comment type="caution">
    <text evidence="1">The sequence shown here is derived from an EMBL/GenBank/DDBJ whole genome shotgun (WGS) entry which is preliminary data.</text>
</comment>